<evidence type="ECO:0000313" key="1">
    <source>
        <dbReference type="EMBL" id="MCP2731500.1"/>
    </source>
</evidence>
<proteinExistence type="predicted"/>
<name>A0AAE3GVN5_9CYAN</name>
<dbReference type="AlphaFoldDB" id="A0AAE3GVN5"/>
<sequence>MEETIKIRSIPKSDWNTTLQGFQSSQIKQILEVYSADGIVIGTICQSVRGKYHINGEPESEYPSLESAAGAILKS</sequence>
<dbReference type="EMBL" id="JAMZMM010000340">
    <property type="protein sequence ID" value="MCP2731500.1"/>
    <property type="molecule type" value="Genomic_DNA"/>
</dbReference>
<reference evidence="1" key="1">
    <citation type="submission" date="2022-06" db="EMBL/GenBank/DDBJ databases">
        <title>New cyanobacteria of genus Symplocastrum in benthos of Lake Baikal.</title>
        <authorList>
            <person name="Sorokovikova E."/>
            <person name="Tikhonova I."/>
            <person name="Krasnopeev A."/>
            <person name="Evseev P."/>
            <person name="Gladkikh A."/>
            <person name="Belykh O."/>
        </authorList>
    </citation>
    <scope>NUCLEOTIDE SEQUENCE</scope>
    <source>
        <strain evidence="1">BBK-W-15</strain>
    </source>
</reference>
<dbReference type="RefSeq" id="WP_254014237.1">
    <property type="nucleotide sequence ID" value="NZ_JAMZMM010000340.1"/>
</dbReference>
<accession>A0AAE3GVN5</accession>
<gene>
    <name evidence="1" type="ORF">NJ959_24030</name>
</gene>
<organism evidence="1 2">
    <name type="scientific">Limnofasciculus baicalensis BBK-W-15</name>
    <dbReference type="NCBI Taxonomy" id="2699891"/>
    <lineage>
        <taxon>Bacteria</taxon>
        <taxon>Bacillati</taxon>
        <taxon>Cyanobacteriota</taxon>
        <taxon>Cyanophyceae</taxon>
        <taxon>Coleofasciculales</taxon>
        <taxon>Coleofasciculaceae</taxon>
        <taxon>Limnofasciculus</taxon>
        <taxon>Limnofasciculus baicalensis</taxon>
    </lineage>
</organism>
<dbReference type="Proteomes" id="UP001204953">
    <property type="component" value="Unassembled WGS sequence"/>
</dbReference>
<evidence type="ECO:0000313" key="2">
    <source>
        <dbReference type="Proteomes" id="UP001204953"/>
    </source>
</evidence>
<protein>
    <submittedName>
        <fullName evidence="1">Uncharacterized protein</fullName>
    </submittedName>
</protein>
<comment type="caution">
    <text evidence="1">The sequence shown here is derived from an EMBL/GenBank/DDBJ whole genome shotgun (WGS) entry which is preliminary data.</text>
</comment>
<keyword evidence="2" id="KW-1185">Reference proteome</keyword>